<evidence type="ECO:0000256" key="6">
    <source>
        <dbReference type="ARBA" id="ARBA00022989"/>
    </source>
</evidence>
<dbReference type="InterPro" id="IPR050297">
    <property type="entry name" value="LipidA_mod_glycosyltrf_83"/>
</dbReference>
<comment type="caution">
    <text evidence="10">The sequence shown here is derived from an EMBL/GenBank/DDBJ whole genome shotgun (WGS) entry which is preliminary data.</text>
</comment>
<sequence length="500" mass="54123">MLERATRTIKTAGLLLAAYFVLNVVLRIALPHSLELDEAEQSFFSQYLLAGYGPQPPFYNWMQYAVVSVTGMSIGALIVPKNILLFLCYLFYGLAGREALKDQALAAVGMLALITLPQVSYMAQQDLTHTTALLFASALFLYGFFRTLDRPDIGSYLLLGLATGIGLISKYNFALMPAAALTAILPDAEWRRRALDWRMLAAIAVALVIVLPHAIWLRGNLAFASSDTLVKMAAGNEPAGIARAGKGFIAFVVAIIAFAALPVAIFAAAFRRDFVRALSAGNRWTGMMERMMLASLAGIVLIVLFTGSTTVRERWLDPFLLVLPIYFLAKMQAAGIDLSAGLRRLRPVLLVLMACVLIALGLRVVGAGLIGVYARPNVPMAALSREMTRQAEPALVIASDTYIGGNMRLQFPDVPVVIPDFPAPGISAYAEAKGPVLIVWRGKKTATAADAVMPERFSSALATADIAPQEIGSLSLPYYFGRQGDNFALGYAWVQPRANR</sequence>
<dbReference type="RefSeq" id="WP_164010318.1">
    <property type="nucleotide sequence ID" value="NZ_WUFT01000008.1"/>
</dbReference>
<organism evidence="10 11">
    <name type="scientific">Rhizobium phaseoli</name>
    <dbReference type="NCBI Taxonomy" id="396"/>
    <lineage>
        <taxon>Bacteria</taxon>
        <taxon>Pseudomonadati</taxon>
        <taxon>Pseudomonadota</taxon>
        <taxon>Alphaproteobacteria</taxon>
        <taxon>Hyphomicrobiales</taxon>
        <taxon>Rhizobiaceae</taxon>
        <taxon>Rhizobium/Agrobacterium group</taxon>
        <taxon>Rhizobium</taxon>
    </lineage>
</organism>
<proteinExistence type="predicted"/>
<reference evidence="10 11" key="1">
    <citation type="submission" date="2019-12" db="EMBL/GenBank/DDBJ databases">
        <title>Rhizobium genotypes associated with high levels of biological nitrogen fixation by grain legumes in a temperate-maritime cropping system.</title>
        <authorList>
            <person name="Maluk M."/>
            <person name="Francesc Ferrando Molina F."/>
            <person name="Lopez Del Egido L."/>
            <person name="Lafos M."/>
            <person name="Langarica-Fuentes A."/>
            <person name="Gebre Yohannes G."/>
            <person name="Young M.W."/>
            <person name="Martin P."/>
            <person name="Gantlett R."/>
            <person name="Kenicer G."/>
            <person name="Hawes C."/>
            <person name="Begg G.S."/>
            <person name="Quilliam R.S."/>
            <person name="Squire G.R."/>
            <person name="Poole P.S."/>
            <person name="Young P.W."/>
            <person name="Iannetta P.M."/>
            <person name="James E.K."/>
        </authorList>
    </citation>
    <scope>NUCLEOTIDE SEQUENCE [LARGE SCALE GENOMIC DNA]</scope>
    <source>
        <strain evidence="10 11">JHI366</strain>
    </source>
</reference>
<dbReference type="Proteomes" id="UP000471753">
    <property type="component" value="Unassembled WGS sequence"/>
</dbReference>
<evidence type="ECO:0000256" key="7">
    <source>
        <dbReference type="ARBA" id="ARBA00023136"/>
    </source>
</evidence>
<evidence type="ECO:0000256" key="1">
    <source>
        <dbReference type="ARBA" id="ARBA00004651"/>
    </source>
</evidence>
<gene>
    <name evidence="10" type="ORF">GR197_13760</name>
</gene>
<evidence type="ECO:0000256" key="5">
    <source>
        <dbReference type="ARBA" id="ARBA00022692"/>
    </source>
</evidence>
<keyword evidence="6 8" id="KW-1133">Transmembrane helix</keyword>
<dbReference type="GO" id="GO:0016763">
    <property type="term" value="F:pentosyltransferase activity"/>
    <property type="evidence" value="ECO:0007669"/>
    <property type="project" value="TreeGrafter"/>
</dbReference>
<feature type="transmembrane region" description="Helical" evidence="8">
    <location>
        <begin position="157"/>
        <end position="185"/>
    </location>
</feature>
<feature type="transmembrane region" description="Helical" evidence="8">
    <location>
        <begin position="12"/>
        <end position="30"/>
    </location>
</feature>
<keyword evidence="3" id="KW-0328">Glycosyltransferase</keyword>
<feature type="transmembrane region" description="Helical" evidence="8">
    <location>
        <begin position="248"/>
        <end position="270"/>
    </location>
</feature>
<dbReference type="Pfam" id="PF13231">
    <property type="entry name" value="PMT_2"/>
    <property type="match status" value="1"/>
</dbReference>
<feature type="transmembrane region" description="Helical" evidence="8">
    <location>
        <begin position="197"/>
        <end position="217"/>
    </location>
</feature>
<dbReference type="AlphaFoldDB" id="A0A7K3UD53"/>
<feature type="domain" description="Glycosyltransferase RgtA/B/C/D-like" evidence="9">
    <location>
        <begin position="55"/>
        <end position="216"/>
    </location>
</feature>
<evidence type="ECO:0000256" key="2">
    <source>
        <dbReference type="ARBA" id="ARBA00022475"/>
    </source>
</evidence>
<dbReference type="GO" id="GO:0005886">
    <property type="term" value="C:plasma membrane"/>
    <property type="evidence" value="ECO:0007669"/>
    <property type="project" value="UniProtKB-SubCell"/>
</dbReference>
<protein>
    <recommendedName>
        <fullName evidence="9">Glycosyltransferase RgtA/B/C/D-like domain-containing protein</fullName>
    </recommendedName>
</protein>
<feature type="transmembrane region" description="Helical" evidence="8">
    <location>
        <begin position="104"/>
        <end position="121"/>
    </location>
</feature>
<accession>A0A7K3UD53</accession>
<keyword evidence="7 8" id="KW-0472">Membrane</keyword>
<dbReference type="GO" id="GO:0009103">
    <property type="term" value="P:lipopolysaccharide biosynthetic process"/>
    <property type="evidence" value="ECO:0007669"/>
    <property type="project" value="UniProtKB-ARBA"/>
</dbReference>
<evidence type="ECO:0000256" key="3">
    <source>
        <dbReference type="ARBA" id="ARBA00022676"/>
    </source>
</evidence>
<evidence type="ECO:0000313" key="11">
    <source>
        <dbReference type="Proteomes" id="UP000471753"/>
    </source>
</evidence>
<feature type="transmembrane region" description="Helical" evidence="8">
    <location>
        <begin position="348"/>
        <end position="374"/>
    </location>
</feature>
<dbReference type="InterPro" id="IPR038731">
    <property type="entry name" value="RgtA/B/C-like"/>
</dbReference>
<evidence type="ECO:0000313" key="10">
    <source>
        <dbReference type="EMBL" id="NEJ71596.1"/>
    </source>
</evidence>
<comment type="subcellular location">
    <subcellularLocation>
        <location evidence="1">Cell membrane</location>
        <topology evidence="1">Multi-pass membrane protein</topology>
    </subcellularLocation>
</comment>
<feature type="transmembrane region" description="Helical" evidence="8">
    <location>
        <begin position="319"/>
        <end position="336"/>
    </location>
</feature>
<dbReference type="PANTHER" id="PTHR33908">
    <property type="entry name" value="MANNOSYLTRANSFERASE YKCB-RELATED"/>
    <property type="match status" value="1"/>
</dbReference>
<keyword evidence="2" id="KW-1003">Cell membrane</keyword>
<evidence type="ECO:0000256" key="8">
    <source>
        <dbReference type="SAM" id="Phobius"/>
    </source>
</evidence>
<evidence type="ECO:0000256" key="4">
    <source>
        <dbReference type="ARBA" id="ARBA00022679"/>
    </source>
</evidence>
<evidence type="ECO:0000259" key="9">
    <source>
        <dbReference type="Pfam" id="PF13231"/>
    </source>
</evidence>
<name>A0A7K3UD53_9HYPH</name>
<keyword evidence="4" id="KW-0808">Transferase</keyword>
<feature type="transmembrane region" description="Helical" evidence="8">
    <location>
        <begin position="290"/>
        <end position="307"/>
    </location>
</feature>
<feature type="transmembrane region" description="Helical" evidence="8">
    <location>
        <begin position="64"/>
        <end position="92"/>
    </location>
</feature>
<dbReference type="PANTHER" id="PTHR33908:SF11">
    <property type="entry name" value="MEMBRANE PROTEIN"/>
    <property type="match status" value="1"/>
</dbReference>
<dbReference type="EMBL" id="WUFT01000008">
    <property type="protein sequence ID" value="NEJ71596.1"/>
    <property type="molecule type" value="Genomic_DNA"/>
</dbReference>
<keyword evidence="5 8" id="KW-0812">Transmembrane</keyword>